<keyword evidence="2 6" id="KW-0489">Methyltransferase</keyword>
<dbReference type="RefSeq" id="WP_229157263.1">
    <property type="nucleotide sequence ID" value="NZ_JAJEWP010000001.1"/>
</dbReference>
<comment type="similarity">
    <text evidence="1">Belongs to the class IV-like SAM-binding methyltransferase superfamily. RNA methyltransferase TrmH family.</text>
</comment>
<comment type="caution">
    <text evidence="6">The sequence shown here is derived from an EMBL/GenBank/DDBJ whole genome shotgun (WGS) entry which is preliminary data.</text>
</comment>
<feature type="domain" description="tRNA/rRNA methyltransferase SpoU type" evidence="5">
    <location>
        <begin position="17"/>
        <end position="148"/>
    </location>
</feature>
<dbReference type="CDD" id="cd18098">
    <property type="entry name" value="SpoU-like"/>
    <property type="match status" value="1"/>
</dbReference>
<sequence>MAEDNNKILPDPGTVSLGISNPKNAENMGSVLRAAKCYGVSAVWFTGQRFHYARRFNTDTQQAARQIPTVGCDDLLAMRPRGASIVAVELVEGATPLPAFEHPDNAYYLFGPEDGSLDQTTLDGCDAVVYIPTNGCMNLAATVNVLLYDRLAKRPCSVDNVGWVQATRDTNNRTRKKPTDA</sequence>
<evidence type="ECO:0000256" key="3">
    <source>
        <dbReference type="ARBA" id="ARBA00022679"/>
    </source>
</evidence>
<evidence type="ECO:0000256" key="2">
    <source>
        <dbReference type="ARBA" id="ARBA00022603"/>
    </source>
</evidence>
<dbReference type="PANTHER" id="PTHR42786:SF6">
    <property type="entry name" value="TRNA_RRNA METHYLTRANSFERASE SPOU TYPE DOMAIN-CONTAINING PROTEIN"/>
    <property type="match status" value="1"/>
</dbReference>
<reference evidence="6 7" key="1">
    <citation type="submission" date="2021-10" db="EMBL/GenBank/DDBJ databases">
        <title>Draft genome of Aestuariibacter halophilus JC2043.</title>
        <authorList>
            <person name="Emsley S.A."/>
            <person name="Pfannmuller K.M."/>
            <person name="Ushijima B."/>
            <person name="Saw J.H."/>
            <person name="Videau P."/>
        </authorList>
    </citation>
    <scope>NUCLEOTIDE SEQUENCE [LARGE SCALE GENOMIC DNA]</scope>
    <source>
        <strain evidence="6 7">JC2043</strain>
    </source>
</reference>
<dbReference type="InterPro" id="IPR004384">
    <property type="entry name" value="RNA_MeTrfase_TrmJ/LasT"/>
</dbReference>
<keyword evidence="3" id="KW-0808">Transferase</keyword>
<dbReference type="PANTHER" id="PTHR42786">
    <property type="entry name" value="TRNA/RRNA METHYLTRANSFERASE"/>
    <property type="match status" value="1"/>
</dbReference>
<evidence type="ECO:0000256" key="1">
    <source>
        <dbReference type="ARBA" id="ARBA00007228"/>
    </source>
</evidence>
<protein>
    <submittedName>
        <fullName evidence="6">RNA methyltransferase</fullName>
    </submittedName>
</protein>
<dbReference type="Pfam" id="PF00588">
    <property type="entry name" value="SpoU_methylase"/>
    <property type="match status" value="1"/>
</dbReference>
<evidence type="ECO:0000313" key="7">
    <source>
        <dbReference type="Proteomes" id="UP001520878"/>
    </source>
</evidence>
<keyword evidence="7" id="KW-1185">Reference proteome</keyword>
<dbReference type="InterPro" id="IPR001537">
    <property type="entry name" value="SpoU_MeTrfase"/>
</dbReference>
<dbReference type="EMBL" id="JAJEWP010000001">
    <property type="protein sequence ID" value="MCC2615357.1"/>
    <property type="molecule type" value="Genomic_DNA"/>
</dbReference>
<evidence type="ECO:0000313" key="6">
    <source>
        <dbReference type="EMBL" id="MCC2615357.1"/>
    </source>
</evidence>
<keyword evidence="4" id="KW-0949">S-adenosyl-L-methionine</keyword>
<dbReference type="GO" id="GO:0032259">
    <property type="term" value="P:methylation"/>
    <property type="evidence" value="ECO:0007669"/>
    <property type="project" value="UniProtKB-KW"/>
</dbReference>
<organism evidence="6 7">
    <name type="scientific">Fluctibacter halophilus</name>
    <dbReference type="NCBI Taxonomy" id="226011"/>
    <lineage>
        <taxon>Bacteria</taxon>
        <taxon>Pseudomonadati</taxon>
        <taxon>Pseudomonadota</taxon>
        <taxon>Gammaproteobacteria</taxon>
        <taxon>Alteromonadales</taxon>
        <taxon>Alteromonadaceae</taxon>
        <taxon>Fluctibacter</taxon>
    </lineage>
</organism>
<dbReference type="InterPro" id="IPR029028">
    <property type="entry name" value="Alpha/beta_knot_MTases"/>
</dbReference>
<dbReference type="SUPFAM" id="SSF75217">
    <property type="entry name" value="alpha/beta knot"/>
    <property type="match status" value="1"/>
</dbReference>
<dbReference type="Proteomes" id="UP001520878">
    <property type="component" value="Unassembled WGS sequence"/>
</dbReference>
<gene>
    <name evidence="6" type="ORF">LJ739_03785</name>
</gene>
<evidence type="ECO:0000259" key="5">
    <source>
        <dbReference type="Pfam" id="PF00588"/>
    </source>
</evidence>
<proteinExistence type="inferred from homology"/>
<accession>A0ABS8G436</accession>
<name>A0ABS8G436_9ALTE</name>
<evidence type="ECO:0000256" key="4">
    <source>
        <dbReference type="ARBA" id="ARBA00022691"/>
    </source>
</evidence>
<dbReference type="Gene3D" id="3.40.1280.10">
    <property type="match status" value="1"/>
</dbReference>
<dbReference type="GO" id="GO:0008168">
    <property type="term" value="F:methyltransferase activity"/>
    <property type="evidence" value="ECO:0007669"/>
    <property type="project" value="UniProtKB-KW"/>
</dbReference>
<dbReference type="InterPro" id="IPR029026">
    <property type="entry name" value="tRNA_m1G_MTases_N"/>
</dbReference>